<organism evidence="2 3">
    <name type="scientific">Apiospora kogelbergensis</name>
    <dbReference type="NCBI Taxonomy" id="1337665"/>
    <lineage>
        <taxon>Eukaryota</taxon>
        <taxon>Fungi</taxon>
        <taxon>Dikarya</taxon>
        <taxon>Ascomycota</taxon>
        <taxon>Pezizomycotina</taxon>
        <taxon>Sordariomycetes</taxon>
        <taxon>Xylariomycetidae</taxon>
        <taxon>Amphisphaeriales</taxon>
        <taxon>Apiosporaceae</taxon>
        <taxon>Apiospora</taxon>
    </lineage>
</organism>
<feature type="region of interest" description="Disordered" evidence="1">
    <location>
        <begin position="178"/>
        <end position="320"/>
    </location>
</feature>
<feature type="region of interest" description="Disordered" evidence="1">
    <location>
        <begin position="432"/>
        <end position="498"/>
    </location>
</feature>
<dbReference type="AlphaFoldDB" id="A0AAW0Q8C7"/>
<feature type="compositionally biased region" description="Low complexity" evidence="1">
    <location>
        <begin position="178"/>
        <end position="201"/>
    </location>
</feature>
<feature type="region of interest" description="Disordered" evidence="1">
    <location>
        <begin position="535"/>
        <end position="581"/>
    </location>
</feature>
<feature type="region of interest" description="Disordered" evidence="1">
    <location>
        <begin position="1"/>
        <end position="123"/>
    </location>
</feature>
<feature type="compositionally biased region" description="Polar residues" evidence="1">
    <location>
        <begin position="1"/>
        <end position="10"/>
    </location>
</feature>
<dbReference type="EMBL" id="JAQQWP010000010">
    <property type="protein sequence ID" value="KAK8096612.1"/>
    <property type="molecule type" value="Genomic_DNA"/>
</dbReference>
<feature type="compositionally biased region" description="Pro residues" evidence="1">
    <location>
        <begin position="437"/>
        <end position="452"/>
    </location>
</feature>
<comment type="caution">
    <text evidence="2">The sequence shown here is derived from an EMBL/GenBank/DDBJ whole genome shotgun (WGS) entry which is preliminary data.</text>
</comment>
<feature type="compositionally biased region" description="Low complexity" evidence="1">
    <location>
        <begin position="18"/>
        <end position="38"/>
    </location>
</feature>
<dbReference type="Proteomes" id="UP001392437">
    <property type="component" value="Unassembled WGS sequence"/>
</dbReference>
<name>A0AAW0Q8C7_9PEZI</name>
<reference evidence="2 3" key="1">
    <citation type="submission" date="2023-01" db="EMBL/GenBank/DDBJ databases">
        <title>Analysis of 21 Apiospora genomes using comparative genomics revels a genus with tremendous synthesis potential of carbohydrate active enzymes and secondary metabolites.</title>
        <authorList>
            <person name="Sorensen T."/>
        </authorList>
    </citation>
    <scope>NUCLEOTIDE SEQUENCE [LARGE SCALE GENOMIC DNA]</scope>
    <source>
        <strain evidence="2 3">CBS 117206</strain>
    </source>
</reference>
<feature type="compositionally biased region" description="Low complexity" evidence="1">
    <location>
        <begin position="61"/>
        <end position="98"/>
    </location>
</feature>
<evidence type="ECO:0008006" key="4">
    <source>
        <dbReference type="Google" id="ProtNLM"/>
    </source>
</evidence>
<feature type="region of interest" description="Disordered" evidence="1">
    <location>
        <begin position="147"/>
        <end position="166"/>
    </location>
</feature>
<feature type="compositionally biased region" description="Polar residues" evidence="1">
    <location>
        <begin position="218"/>
        <end position="238"/>
    </location>
</feature>
<feature type="compositionally biased region" description="Polar residues" evidence="1">
    <location>
        <begin position="108"/>
        <end position="120"/>
    </location>
</feature>
<sequence length="1026" mass="109908">MAPQKGSQAIKQKHQSNNHHAAVAPTAANGANPTPVVVGTGGVNGAYSGPSQSQPPNKKQLLTAARPAVVPALPLHYLNRQPSRQHQQKPQQQHRGSSNNHSHHQRRPSTNGAPAANSANGHPASSLEAALIDHHAAAPDPTLALQKAAHRKNMSASGNEAATNGAGVEKAGGVETTAHAAHSNTNRNNASATANGATNGAVPRGHENNNGHKKGSRGRNNSVINGAKHQTQTSTQNGRGDAKQHKRNQSSSHSNGPVSGIGNITFGDVPNAIHAPDTPARTRSSSLVAQASVAPVAANDPERTPLALSNGSAPHHPQQHQGTCFFVSCIPLPIHVRLENICLPFLSLTAAYHQSELSSPTSGFDSQPPSATRPVTDFMPHAQPKGHHFHDAQHRLGIDHGSDPTGFHPAHQMRSLPGPNGAIMFGGMGFPDSHSPSPIPPNSASFMPPPSGPHGNGHHLNSANGGENGQGFPSINGFHGHGHAHTDSSATNFPGHPAPFRHEMGPLATTMDSYGQVQAPAPVPHGPYDGYPPNMGRYGPPTPHSFQGSQASGDQNGADNGQHFLPPNAHGYGNHGHHPSHPPGLPHAMSHGHFQPFMGPGHFSGRPGMMAEDLADSVAYIRSQFDSSELSDCVLELVFNNRREENVQIKGHKLILARSPCLKNYIMLLRAQDPGSHTLSIQSEDMWLRPDAWYMAVQRLYLGALLPIPPPMGGSISTSEQAQRHADQFNFALAYAAAGNLLQMQDVLVRGLQIAADMINWNNVEEGLAFALDSTHQRYSDDDSDVPDVDYNYGRESELLISAMVNFLINAFPANFELDTSVLDPSAFARLPAVPKPTHYQKSAPAIARGSSIRQPTKAKPTRLSSIKFGDLPTAYPEEDGASPREPAKCSPQLSRILLNLPFHTLRYVLTSESNGVSGWNTAQDRYHAVADVVAEREARRLRAVEAVRGGNIPGAEQIQRRLSSPQRHTIIDAWDSLNWQEEVVQPSGAGVPRLVCRWVPQFAVPPMVETEEPQTYEPHPYESMV</sequence>
<proteinExistence type="predicted"/>
<evidence type="ECO:0000313" key="3">
    <source>
        <dbReference type="Proteomes" id="UP001392437"/>
    </source>
</evidence>
<evidence type="ECO:0000313" key="2">
    <source>
        <dbReference type="EMBL" id="KAK8096612.1"/>
    </source>
</evidence>
<accession>A0AAW0Q8C7</accession>
<evidence type="ECO:0000256" key="1">
    <source>
        <dbReference type="SAM" id="MobiDB-lite"/>
    </source>
</evidence>
<gene>
    <name evidence="2" type="ORF">PG999_012556</name>
</gene>
<keyword evidence="3" id="KW-1185">Reference proteome</keyword>
<protein>
    <recommendedName>
        <fullName evidence="4">BTB domain-containing protein</fullName>
    </recommendedName>
</protein>
<feature type="region of interest" description="Disordered" evidence="1">
    <location>
        <begin position="840"/>
        <end position="889"/>
    </location>
</feature>
<feature type="compositionally biased region" description="Polar residues" evidence="1">
    <location>
        <begin position="544"/>
        <end position="559"/>
    </location>
</feature>